<feature type="region of interest" description="Disordered" evidence="3">
    <location>
        <begin position="40"/>
        <end position="141"/>
    </location>
</feature>
<dbReference type="Proteomes" id="UP000355283">
    <property type="component" value="Unassembled WGS sequence"/>
</dbReference>
<dbReference type="InterPro" id="IPR017871">
    <property type="entry name" value="ABC_transporter-like_CS"/>
</dbReference>
<gene>
    <name evidence="5" type="ORF">NSK_007029</name>
</gene>
<dbReference type="InterPro" id="IPR003439">
    <property type="entry name" value="ABC_transporter-like_ATP-bd"/>
</dbReference>
<dbReference type="FunFam" id="3.40.50.300:FF:000011">
    <property type="entry name" value="Putative ABC transporter ATP-binding component"/>
    <property type="match status" value="2"/>
</dbReference>
<dbReference type="InterPro" id="IPR037118">
    <property type="entry name" value="Val-tRNA_synth_C_sf"/>
</dbReference>
<dbReference type="InterPro" id="IPR008479">
    <property type="entry name" value="DUF760"/>
</dbReference>
<dbReference type="Pfam" id="PF16326">
    <property type="entry name" value="ABC_tran_CTD"/>
    <property type="match status" value="1"/>
</dbReference>
<feature type="compositionally biased region" description="Gly residues" evidence="3">
    <location>
        <begin position="534"/>
        <end position="559"/>
    </location>
</feature>
<feature type="compositionally biased region" description="Basic and acidic residues" evidence="3">
    <location>
        <begin position="79"/>
        <end position="92"/>
    </location>
</feature>
<comment type="caution">
    <text evidence="5">The sequence shown here is derived from an EMBL/GenBank/DDBJ whole genome shotgun (WGS) entry which is preliminary data.</text>
</comment>
<feature type="domain" description="ABC transporter" evidence="4">
    <location>
        <begin position="891"/>
        <end position="1131"/>
    </location>
</feature>
<evidence type="ECO:0000256" key="2">
    <source>
        <dbReference type="ARBA" id="ARBA00022840"/>
    </source>
</evidence>
<evidence type="ECO:0000256" key="3">
    <source>
        <dbReference type="SAM" id="MobiDB-lite"/>
    </source>
</evidence>
<dbReference type="GO" id="GO:0003677">
    <property type="term" value="F:DNA binding"/>
    <property type="evidence" value="ECO:0007669"/>
    <property type="project" value="InterPro"/>
</dbReference>
<dbReference type="InterPro" id="IPR003593">
    <property type="entry name" value="AAA+_ATPase"/>
</dbReference>
<feature type="region of interest" description="Disordered" evidence="3">
    <location>
        <begin position="253"/>
        <end position="276"/>
    </location>
</feature>
<dbReference type="GO" id="GO:0016887">
    <property type="term" value="F:ATP hydrolysis activity"/>
    <property type="evidence" value="ECO:0007669"/>
    <property type="project" value="InterPro"/>
</dbReference>
<evidence type="ECO:0000313" key="6">
    <source>
        <dbReference type="Proteomes" id="UP000355283"/>
    </source>
</evidence>
<dbReference type="OrthoDB" id="6500128at2759"/>
<dbReference type="PROSITE" id="PS00211">
    <property type="entry name" value="ABC_TRANSPORTER_1"/>
    <property type="match status" value="1"/>
</dbReference>
<dbReference type="Gene3D" id="1.10.287.380">
    <property type="entry name" value="Valyl-tRNA synthetase, C-terminal domain"/>
    <property type="match status" value="1"/>
</dbReference>
<dbReference type="PANTHER" id="PTHR42855">
    <property type="entry name" value="ABC TRANSPORTER ATP-BINDING SUBUNIT"/>
    <property type="match status" value="1"/>
</dbReference>
<reference evidence="5 6" key="1">
    <citation type="submission" date="2019-01" db="EMBL/GenBank/DDBJ databases">
        <title>Nuclear Genome Assembly of the Microalgal Biofuel strain Nannochloropsis salina CCMP1776.</title>
        <authorList>
            <person name="Hovde B."/>
        </authorList>
    </citation>
    <scope>NUCLEOTIDE SEQUENCE [LARGE SCALE GENOMIC DNA]</scope>
    <source>
        <strain evidence="5 6">CCMP1776</strain>
    </source>
</reference>
<evidence type="ECO:0000256" key="1">
    <source>
        <dbReference type="ARBA" id="ARBA00022741"/>
    </source>
</evidence>
<dbReference type="GO" id="GO:0005524">
    <property type="term" value="F:ATP binding"/>
    <property type="evidence" value="ECO:0007669"/>
    <property type="project" value="UniProtKB-KW"/>
</dbReference>
<dbReference type="AlphaFoldDB" id="A0A4D9CRB9"/>
<feature type="domain" description="ABC transporter" evidence="4">
    <location>
        <begin position="573"/>
        <end position="833"/>
    </location>
</feature>
<feature type="region of interest" description="Disordered" evidence="3">
    <location>
        <begin position="1128"/>
        <end position="1165"/>
    </location>
</feature>
<evidence type="ECO:0000259" key="4">
    <source>
        <dbReference type="PROSITE" id="PS50893"/>
    </source>
</evidence>
<dbReference type="InterPro" id="IPR051309">
    <property type="entry name" value="ABCF_ATPase"/>
</dbReference>
<keyword evidence="6" id="KW-1185">Reference proteome</keyword>
<protein>
    <recommendedName>
        <fullName evidence="4">ABC transporter domain-containing protein</fullName>
    </recommendedName>
</protein>
<dbReference type="Gene3D" id="3.40.50.300">
    <property type="entry name" value="P-loop containing nucleotide triphosphate hydrolases"/>
    <property type="match status" value="2"/>
</dbReference>
<evidence type="ECO:0000313" key="5">
    <source>
        <dbReference type="EMBL" id="TFJ81781.1"/>
    </source>
</evidence>
<dbReference type="SUPFAM" id="SSF52540">
    <property type="entry name" value="P-loop containing nucleoside triphosphate hydrolases"/>
    <property type="match status" value="2"/>
</dbReference>
<sequence length="1230" mass="133746">MTLSTNPVKRRQRLTVGLSIALVGCWWRLPEAQAFLAASRCPSGPPMGVTGVRPSRGSGTKTFARNLSSGLDPPFHFGDNGDGKNGDDDGRQPSKPSQSFQQQHQQRRQQQPRQEEPASSLRPPSASGGTKSGNASGPLKLEGFMEGSQKLVPQTGGMPYMSGNNYVDLLVTLSPTEMISNFKAAAPPRVQEAVRRTVLRCIGSIRDSLVEDSHRCTGLIFAHLLYKAQVTGYMLFNAEVKVQGIVGTGLAASAPSLPPQQSHRPSEQAVPGEGQDEEGAKHLLEDGKSVRLGGALLGGEGETDAWLDGTVTVTTSDGARVRVDAQDYVQALRQEAASLKGELVRMEGEQRQVLARDLLAYISDLSARQSGELTEGMTRDVVEAMKVLTSRVLVSIQEQPIVETGHDTGGCKERGDKGETGVLRRFTRATRSVLEGSWTSLPAPFLTPESMEVDSTALAQLIMWGLVTGYSLRELERAWNYGQPATPSLMRPPSPSSPSTRPRGRRPPPPPPPQRGSRGRGGDRPPRGGPAGPPGGGGDGGGGWGGRSGGDPGGRGGGRSASPGHETNTETVLWLRGLSNTFDGQRYQFKDLSLSLAKGQKVGLVGVNGCGKSTLLRCIGGVEKAESGEIETLKGLTVVYVDQEPTFTPGLKVKDVMFSPSGSPAMAAVWAYQKASEALATGTEEAYDKFQEASQRMDVTGGWEAETIANQIFTQLNVVDLQDKDVDTLSGGQRKRLGLATALVRKPDVILLDEPSNHLDIDAIEWLEAHLANRAVTAIVVTHDRYFLETVCQSEVWELEDAALYRHTGNYESFLEAKEVRLSSQASARANDLKKLQKELAWMRKQPRARQAKSKSRQGAYHELVKKTAKKEEVKSLSLDAAKSRLGSFVLAFDDASFRFQKADKQILTSFTYEFTKGDRVGIVGPNGAGKSTFLSILLGELPLDSGEVVQGETVRFGYYAQAGMDFPDGVRLMEYVKQTAEDALAKEGSTVRTDEQGNISIQGPKLSGEALARQLLTRFQFPTSRWQDLVGKLSGGERRRLQLMWVLAQRPNFLILDEPSNDLDLSTLAVLEEFLLEEYQGVLVFVSHDRRFVDRLAGHLFAFQGDGIVRDFQGSFSDWLEMEKEAKAQGGSAWQDSNSGETRKGQSDAKMAASRRLSGKEKKELGGMEQAIGTLQKQAAEYQSKLDEGHKNNAGFSQLAEWASRLEKIEAEIAAKEDRWLELMELADA</sequence>
<feature type="region of interest" description="Disordered" evidence="3">
    <location>
        <begin position="483"/>
        <end position="567"/>
    </location>
</feature>
<dbReference type="PROSITE" id="PS50893">
    <property type="entry name" value="ABC_TRANSPORTER_2"/>
    <property type="match status" value="2"/>
</dbReference>
<dbReference type="InterPro" id="IPR032524">
    <property type="entry name" value="ABC_tran_C"/>
</dbReference>
<dbReference type="SMART" id="SM00382">
    <property type="entry name" value="AAA"/>
    <property type="match status" value="2"/>
</dbReference>
<dbReference type="InterPro" id="IPR032781">
    <property type="entry name" value="ABC_tran_Xtn"/>
</dbReference>
<accession>A0A4D9CRB9</accession>
<keyword evidence="2" id="KW-0067">ATP-binding</keyword>
<keyword evidence="1" id="KW-0547">Nucleotide-binding</keyword>
<dbReference type="PANTHER" id="PTHR42855:SF1">
    <property type="entry name" value="ABC TRANSPORTER DOMAIN-CONTAINING PROTEIN"/>
    <property type="match status" value="1"/>
</dbReference>
<name>A0A4D9CRB9_9STRA</name>
<dbReference type="InterPro" id="IPR027417">
    <property type="entry name" value="P-loop_NTPase"/>
</dbReference>
<dbReference type="CDD" id="cd03221">
    <property type="entry name" value="ABCF_EF-3"/>
    <property type="match status" value="2"/>
</dbReference>
<feature type="compositionally biased region" description="Low complexity" evidence="3">
    <location>
        <begin position="93"/>
        <end position="112"/>
    </location>
</feature>
<dbReference type="Pfam" id="PF05542">
    <property type="entry name" value="DUF760"/>
    <property type="match status" value="2"/>
</dbReference>
<feature type="compositionally biased region" description="Polar residues" evidence="3">
    <location>
        <begin position="57"/>
        <end position="69"/>
    </location>
</feature>
<organism evidence="5 6">
    <name type="scientific">Nannochloropsis salina CCMP1776</name>
    <dbReference type="NCBI Taxonomy" id="1027361"/>
    <lineage>
        <taxon>Eukaryota</taxon>
        <taxon>Sar</taxon>
        <taxon>Stramenopiles</taxon>
        <taxon>Ochrophyta</taxon>
        <taxon>Eustigmatophyceae</taxon>
        <taxon>Eustigmatales</taxon>
        <taxon>Monodopsidaceae</taxon>
        <taxon>Microchloropsis</taxon>
        <taxon>Microchloropsis salina</taxon>
    </lineage>
</organism>
<proteinExistence type="predicted"/>
<dbReference type="Pfam" id="PF12848">
    <property type="entry name" value="ABC_tran_Xtn"/>
    <property type="match status" value="1"/>
</dbReference>
<dbReference type="Pfam" id="PF00005">
    <property type="entry name" value="ABC_tran"/>
    <property type="match status" value="2"/>
</dbReference>
<dbReference type="EMBL" id="SDOX01000122">
    <property type="protein sequence ID" value="TFJ81781.1"/>
    <property type="molecule type" value="Genomic_DNA"/>
</dbReference>